<sequence length="33" mass="3737">MTINREAFGIEGPWLAFTVGEEFDVQLSVPVRK</sequence>
<comment type="caution">
    <text evidence="1">The sequence shown here is derived from an EMBL/GenBank/DDBJ whole genome shotgun (WGS) entry which is preliminary data.</text>
</comment>
<keyword evidence="2" id="KW-1185">Reference proteome</keyword>
<organism evidence="1 2">
    <name type="scientific">Neolewinella maritima</name>
    <dbReference type="NCBI Taxonomy" id="1383882"/>
    <lineage>
        <taxon>Bacteria</taxon>
        <taxon>Pseudomonadati</taxon>
        <taxon>Bacteroidota</taxon>
        <taxon>Saprospiria</taxon>
        <taxon>Saprospirales</taxon>
        <taxon>Lewinellaceae</taxon>
        <taxon>Neolewinella</taxon>
    </lineage>
</organism>
<accession>A0ABN8F8W9</accession>
<dbReference type="EMBL" id="CAKLPZ010000002">
    <property type="protein sequence ID" value="CAH1000646.1"/>
    <property type="molecule type" value="Genomic_DNA"/>
</dbReference>
<evidence type="ECO:0000313" key="2">
    <source>
        <dbReference type="Proteomes" id="UP000837803"/>
    </source>
</evidence>
<name>A0ABN8F8W9_9BACT</name>
<gene>
    <name evidence="1" type="ORF">LEM8419_01780</name>
</gene>
<proteinExistence type="predicted"/>
<dbReference type="Proteomes" id="UP000837803">
    <property type="component" value="Unassembled WGS sequence"/>
</dbReference>
<protein>
    <recommendedName>
        <fullName evidence="3">Lipid/polyisoprenoid-binding YceI-like domain-containing protein</fullName>
    </recommendedName>
</protein>
<evidence type="ECO:0000313" key="1">
    <source>
        <dbReference type="EMBL" id="CAH1000646.1"/>
    </source>
</evidence>
<reference evidence="1" key="1">
    <citation type="submission" date="2021-12" db="EMBL/GenBank/DDBJ databases">
        <authorList>
            <person name="Rodrigo-Torres L."/>
            <person name="Arahal R. D."/>
            <person name="Lucena T."/>
        </authorList>
    </citation>
    <scope>NUCLEOTIDE SEQUENCE</scope>
    <source>
        <strain evidence="1">CECT 8419</strain>
    </source>
</reference>
<dbReference type="RefSeq" id="WP_238750683.1">
    <property type="nucleotide sequence ID" value="NZ_CAKLPZ010000002.1"/>
</dbReference>
<evidence type="ECO:0008006" key="3">
    <source>
        <dbReference type="Google" id="ProtNLM"/>
    </source>
</evidence>